<feature type="transmembrane region" description="Helical" evidence="1">
    <location>
        <begin position="82"/>
        <end position="101"/>
    </location>
</feature>
<proteinExistence type="predicted"/>
<gene>
    <name evidence="2" type="ORF">LVY72_18530</name>
</gene>
<dbReference type="EMBL" id="JAKLTQ010000018">
    <property type="protein sequence ID" value="MCG2623895.1"/>
    <property type="molecule type" value="Genomic_DNA"/>
</dbReference>
<dbReference type="InterPro" id="IPR012427">
    <property type="entry name" value="DUF1622"/>
</dbReference>
<protein>
    <submittedName>
        <fullName evidence="2">DUF1622 domain-containing protein</fullName>
    </submittedName>
</protein>
<organism evidence="2 3">
    <name type="scientific">Arthrobacter hankyongi</name>
    <dbReference type="NCBI Taxonomy" id="2904801"/>
    <lineage>
        <taxon>Bacteria</taxon>
        <taxon>Bacillati</taxon>
        <taxon>Actinomycetota</taxon>
        <taxon>Actinomycetes</taxon>
        <taxon>Micrococcales</taxon>
        <taxon>Micrococcaceae</taxon>
        <taxon>Arthrobacter</taxon>
    </lineage>
</organism>
<keyword evidence="1" id="KW-1133">Transmembrane helix</keyword>
<evidence type="ECO:0000256" key="1">
    <source>
        <dbReference type="SAM" id="Phobius"/>
    </source>
</evidence>
<dbReference type="PANTHER" id="PTHR38468:SF1">
    <property type="entry name" value="SLL0939 PROTEIN"/>
    <property type="match status" value="1"/>
</dbReference>
<dbReference type="PANTHER" id="PTHR38468">
    <property type="entry name" value="SLL0939 PROTEIN"/>
    <property type="match status" value="1"/>
</dbReference>
<dbReference type="Pfam" id="PF07784">
    <property type="entry name" value="DUF1622"/>
    <property type="match status" value="1"/>
</dbReference>
<keyword evidence="1" id="KW-0472">Membrane</keyword>
<evidence type="ECO:0000313" key="3">
    <source>
        <dbReference type="Proteomes" id="UP001165368"/>
    </source>
</evidence>
<keyword evidence="3" id="KW-1185">Reference proteome</keyword>
<dbReference type="Proteomes" id="UP001165368">
    <property type="component" value="Unassembled WGS sequence"/>
</dbReference>
<comment type="caution">
    <text evidence="2">The sequence shown here is derived from an EMBL/GenBank/DDBJ whole genome shotgun (WGS) entry which is preliminary data.</text>
</comment>
<evidence type="ECO:0000313" key="2">
    <source>
        <dbReference type="EMBL" id="MCG2623895.1"/>
    </source>
</evidence>
<sequence length="127" mass="13640">MEFQEVMEAFGRAVDAAGVIAIVVGAAAASLLAVTGTLRGPKNQVYETYRRRLGRSILLGLELLVAADIIRTVAVTPTFESVIVLAIIVLIRTFLSFSLELEITGRWPWQKQPRPDAAPAPAPPDAG</sequence>
<feature type="transmembrane region" description="Helical" evidence="1">
    <location>
        <begin position="16"/>
        <end position="36"/>
    </location>
</feature>
<feature type="transmembrane region" description="Helical" evidence="1">
    <location>
        <begin position="57"/>
        <end position="76"/>
    </location>
</feature>
<name>A0ABS9LB57_9MICC</name>
<dbReference type="RefSeq" id="WP_237824546.1">
    <property type="nucleotide sequence ID" value="NZ_JAKLTQ010000018.1"/>
</dbReference>
<reference evidence="2" key="1">
    <citation type="submission" date="2022-01" db="EMBL/GenBank/DDBJ databases">
        <authorList>
            <person name="Jo J.-H."/>
            <person name="Im W.-T."/>
        </authorList>
    </citation>
    <scope>NUCLEOTIDE SEQUENCE</scope>
    <source>
        <strain evidence="2">I2-34</strain>
    </source>
</reference>
<keyword evidence="1" id="KW-0812">Transmembrane</keyword>
<accession>A0ABS9LB57</accession>